<dbReference type="SUPFAM" id="SSF55781">
    <property type="entry name" value="GAF domain-like"/>
    <property type="match status" value="1"/>
</dbReference>
<dbReference type="EMBL" id="AAYY01000016">
    <property type="protein sequence ID" value="EDP41708.1"/>
    <property type="molecule type" value="Genomic_DNA"/>
</dbReference>
<dbReference type="AlphaFoldDB" id="A8QBJ3"/>
<comment type="caution">
    <text evidence="1">The sequence shown here is derived from an EMBL/GenBank/DDBJ whole genome shotgun (WGS) entry which is preliminary data.</text>
</comment>
<accession>A8QBJ3</accession>
<proteinExistence type="predicted"/>
<protein>
    <recommendedName>
        <fullName evidence="3">GAF domain-containing protein</fullName>
    </recommendedName>
</protein>
<dbReference type="OrthoDB" id="15735at2759"/>
<dbReference type="GeneID" id="5853228"/>
<keyword evidence="2" id="KW-1185">Reference proteome</keyword>
<dbReference type="STRING" id="425265.A8QBJ3"/>
<evidence type="ECO:0000313" key="2">
    <source>
        <dbReference type="Proteomes" id="UP000008837"/>
    </source>
</evidence>
<dbReference type="KEGG" id="mgl:MGL_3916"/>
<evidence type="ECO:0000313" key="1">
    <source>
        <dbReference type="EMBL" id="EDP41708.1"/>
    </source>
</evidence>
<organism evidence="1 2">
    <name type="scientific">Malassezia globosa (strain ATCC MYA-4612 / CBS 7966)</name>
    <name type="common">Dandruff-associated fungus</name>
    <dbReference type="NCBI Taxonomy" id="425265"/>
    <lineage>
        <taxon>Eukaryota</taxon>
        <taxon>Fungi</taxon>
        <taxon>Dikarya</taxon>
        <taxon>Basidiomycota</taxon>
        <taxon>Ustilaginomycotina</taxon>
        <taxon>Malasseziomycetes</taxon>
        <taxon>Malasseziales</taxon>
        <taxon>Malasseziaceae</taxon>
        <taxon>Malassezia</taxon>
    </lineage>
</organism>
<gene>
    <name evidence="1" type="ORF">MGL_3916</name>
</gene>
<dbReference type="Proteomes" id="UP000008837">
    <property type="component" value="Unassembled WGS sequence"/>
</dbReference>
<reference evidence="1 2" key="1">
    <citation type="journal article" date="2007" name="Proc. Natl. Acad. Sci. U.S.A.">
        <title>Dandruff-associated Malassezia genomes reveal convergent and divergent virulence traits shared with plant and human fungal pathogens.</title>
        <authorList>
            <person name="Xu J."/>
            <person name="Saunders C.W."/>
            <person name="Hu P."/>
            <person name="Grant R.A."/>
            <person name="Boekhout T."/>
            <person name="Kuramae E.E."/>
            <person name="Kronstad J.W."/>
            <person name="Deangelis Y.M."/>
            <person name="Reeder N.L."/>
            <person name="Johnstone K.R."/>
            <person name="Leland M."/>
            <person name="Fieno A.M."/>
            <person name="Begley W.M."/>
            <person name="Sun Y."/>
            <person name="Lacey M.P."/>
            <person name="Chaudhary T."/>
            <person name="Keough T."/>
            <person name="Chu L."/>
            <person name="Sears R."/>
            <person name="Yuan B."/>
            <person name="Dawson T.L.Jr."/>
        </authorList>
    </citation>
    <scope>NUCLEOTIDE SEQUENCE [LARGE SCALE GENOMIC DNA]</scope>
    <source>
        <strain evidence="2">ATCC MYA-4612 / CBS 7966</strain>
    </source>
</reference>
<dbReference type="VEuPathDB" id="FungiDB:MGL_3916"/>
<dbReference type="RefSeq" id="XP_001728922.1">
    <property type="nucleotide sequence ID" value="XM_001728870.1"/>
</dbReference>
<dbReference type="Gene3D" id="3.30.450.40">
    <property type="match status" value="1"/>
</dbReference>
<name>A8QBJ3_MALGO</name>
<evidence type="ECO:0008006" key="3">
    <source>
        <dbReference type="Google" id="ProtNLM"/>
    </source>
</evidence>
<sequence length="97" mass="10585">MNTAGHIACDSVSQSEIVVPIVVPRTRLSSMHQAAIRGEGPEPYVRAWAGRGTENDHVIVGVLDIDCESPNGFDTEDARALQNIVHRITEACDWCID</sequence>
<dbReference type="InParanoid" id="A8QBJ3"/>
<dbReference type="InterPro" id="IPR029016">
    <property type="entry name" value="GAF-like_dom_sf"/>
</dbReference>